<keyword evidence="2" id="KW-1185">Reference proteome</keyword>
<protein>
    <submittedName>
        <fullName evidence="1">Uncharacterized protein</fullName>
    </submittedName>
</protein>
<organism evidence="1 2">
    <name type="scientific">Paenibacillus residui</name>
    <dbReference type="NCBI Taxonomy" id="629724"/>
    <lineage>
        <taxon>Bacteria</taxon>
        <taxon>Bacillati</taxon>
        <taxon>Bacillota</taxon>
        <taxon>Bacilli</taxon>
        <taxon>Bacillales</taxon>
        <taxon>Paenibacillaceae</taxon>
        <taxon>Paenibacillus</taxon>
    </lineage>
</organism>
<sequence>MGTSLLDDIMATAESFTNNFSDKGHFDYSVESLHGVEQILEEVCDYELDEDTLNSVSSMVGCYIFEVARRNFGGKYYWMKEKEQPVLVTGEPSFSVSIYAFDKVKGRLVNGKEDHIPFYFEGYIKAVENGRNTGTCSVVV</sequence>
<name>A0ABW3DE13_9BACL</name>
<dbReference type="RefSeq" id="WP_144938495.1">
    <property type="nucleotide sequence ID" value="NZ_JBHTIU010000081.1"/>
</dbReference>
<dbReference type="Proteomes" id="UP001597120">
    <property type="component" value="Unassembled WGS sequence"/>
</dbReference>
<comment type="caution">
    <text evidence="1">The sequence shown here is derived from an EMBL/GenBank/DDBJ whole genome shotgun (WGS) entry which is preliminary data.</text>
</comment>
<reference evidence="2" key="1">
    <citation type="journal article" date="2019" name="Int. J. Syst. Evol. Microbiol.">
        <title>The Global Catalogue of Microorganisms (GCM) 10K type strain sequencing project: providing services to taxonomists for standard genome sequencing and annotation.</title>
        <authorList>
            <consortium name="The Broad Institute Genomics Platform"/>
            <consortium name="The Broad Institute Genome Sequencing Center for Infectious Disease"/>
            <person name="Wu L."/>
            <person name="Ma J."/>
        </authorList>
    </citation>
    <scope>NUCLEOTIDE SEQUENCE [LARGE SCALE GENOMIC DNA]</scope>
    <source>
        <strain evidence="2">CCUG 57263</strain>
    </source>
</reference>
<accession>A0ABW3DE13</accession>
<dbReference type="EMBL" id="JBHTIU010000081">
    <property type="protein sequence ID" value="MFD0871438.1"/>
    <property type="molecule type" value="Genomic_DNA"/>
</dbReference>
<gene>
    <name evidence="1" type="ORF">ACFQ03_20060</name>
</gene>
<evidence type="ECO:0000313" key="1">
    <source>
        <dbReference type="EMBL" id="MFD0871438.1"/>
    </source>
</evidence>
<evidence type="ECO:0000313" key="2">
    <source>
        <dbReference type="Proteomes" id="UP001597120"/>
    </source>
</evidence>
<proteinExistence type="predicted"/>